<dbReference type="InterPro" id="IPR029068">
    <property type="entry name" value="Glyas_Bleomycin-R_OHBP_Dase"/>
</dbReference>
<keyword evidence="2" id="KW-0830">Ubiquinone</keyword>
<dbReference type="OrthoDB" id="10255422at2759"/>
<organism evidence="2 3">
    <name type="scientific">Aspergillus nomiae NRRL (strain ATCC 15546 / NRRL 13137 / CBS 260.88 / M93)</name>
    <dbReference type="NCBI Taxonomy" id="1509407"/>
    <lineage>
        <taxon>Eukaryota</taxon>
        <taxon>Fungi</taxon>
        <taxon>Dikarya</taxon>
        <taxon>Ascomycota</taxon>
        <taxon>Pezizomycotina</taxon>
        <taxon>Eurotiomycetes</taxon>
        <taxon>Eurotiomycetidae</taxon>
        <taxon>Eurotiales</taxon>
        <taxon>Aspergillaceae</taxon>
        <taxon>Aspergillus</taxon>
        <taxon>Aspergillus subgen. Circumdati</taxon>
    </lineage>
</organism>
<dbReference type="InterPro" id="IPR009725">
    <property type="entry name" value="3_dmu_93_MTrfase"/>
</dbReference>
<proteinExistence type="predicted"/>
<accession>A0A0L1JHM1</accession>
<feature type="domain" description="PhnB-like" evidence="1">
    <location>
        <begin position="7"/>
        <end position="135"/>
    </location>
</feature>
<dbReference type="Pfam" id="PF06983">
    <property type="entry name" value="3-dmu-9_3-mt"/>
    <property type="match status" value="1"/>
</dbReference>
<keyword evidence="2" id="KW-0808">Transferase</keyword>
<sequence length="138" mass="14942">MSATTTSVTPFLMFEGDAEAALNFYVQTIPGSSIISITRYGPGEAGTEGKVSMARANIGGSLEVMAIDSYVKHAFKFTPSLSLFVKFTEEHGDDAIDRAVGALSEGGSVLMPLDNYGFSRRFAWVNDRFGVSWQLNLE</sequence>
<keyword evidence="3" id="KW-1185">Reference proteome</keyword>
<dbReference type="GeneID" id="26802160"/>
<dbReference type="PANTHER" id="PTHR33990">
    <property type="entry name" value="PROTEIN YJDN-RELATED"/>
    <property type="match status" value="1"/>
</dbReference>
<dbReference type="GO" id="GO:0008168">
    <property type="term" value="F:methyltransferase activity"/>
    <property type="evidence" value="ECO:0007669"/>
    <property type="project" value="UniProtKB-KW"/>
</dbReference>
<dbReference type="GO" id="GO:0032259">
    <property type="term" value="P:methylation"/>
    <property type="evidence" value="ECO:0007669"/>
    <property type="project" value="UniProtKB-KW"/>
</dbReference>
<keyword evidence="2" id="KW-0489">Methyltransferase</keyword>
<dbReference type="SUPFAM" id="SSF54593">
    <property type="entry name" value="Glyoxalase/Bleomycin resistance protein/Dihydroxybiphenyl dioxygenase"/>
    <property type="match status" value="1"/>
</dbReference>
<name>A0A0L1JHM1_ASPN3</name>
<evidence type="ECO:0000259" key="1">
    <source>
        <dbReference type="Pfam" id="PF06983"/>
    </source>
</evidence>
<evidence type="ECO:0000313" key="2">
    <source>
        <dbReference type="EMBL" id="KNG91264.1"/>
    </source>
</evidence>
<dbReference type="CDD" id="cd06588">
    <property type="entry name" value="PhnB_like"/>
    <property type="match status" value="1"/>
</dbReference>
<gene>
    <name evidence="2" type="ORF">ANOM_000356</name>
</gene>
<dbReference type="Gene3D" id="3.30.720.100">
    <property type="match status" value="1"/>
</dbReference>
<dbReference type="PANTHER" id="PTHR33990:SF4">
    <property type="entry name" value="PHNB-LIKE DOMAIN-CONTAINING PROTEIN"/>
    <property type="match status" value="1"/>
</dbReference>
<dbReference type="Proteomes" id="UP000037505">
    <property type="component" value="Unassembled WGS sequence"/>
</dbReference>
<dbReference type="AlphaFoldDB" id="A0A0L1JHM1"/>
<dbReference type="EMBL" id="JNOM01000004">
    <property type="protein sequence ID" value="KNG91264.1"/>
    <property type="molecule type" value="Genomic_DNA"/>
</dbReference>
<dbReference type="PIRSF" id="PIRSF021700">
    <property type="entry name" value="3_dmu_93_MTrfase"/>
    <property type="match status" value="1"/>
</dbReference>
<reference evidence="2 3" key="1">
    <citation type="submission" date="2014-06" db="EMBL/GenBank/DDBJ databases">
        <title>The Genome of the Aflatoxigenic Filamentous Fungus Aspergillus nomius.</title>
        <authorList>
            <person name="Moore M.G."/>
            <person name="Shannon B.M."/>
            <person name="Brian M.M."/>
        </authorList>
    </citation>
    <scope>NUCLEOTIDE SEQUENCE [LARGE SCALE GENOMIC DNA]</scope>
    <source>
        <strain evidence="2 3">NRRL 13137</strain>
    </source>
</reference>
<dbReference type="RefSeq" id="XP_015412187.1">
    <property type="nucleotide sequence ID" value="XM_015545614.1"/>
</dbReference>
<comment type="caution">
    <text evidence="2">The sequence shown here is derived from an EMBL/GenBank/DDBJ whole genome shotgun (WGS) entry which is preliminary data.</text>
</comment>
<protein>
    <submittedName>
        <fullName evidence="2">Putative 3-demethylubiquinone-9 3-methyltransferase</fullName>
    </submittedName>
</protein>
<evidence type="ECO:0000313" key="3">
    <source>
        <dbReference type="Proteomes" id="UP000037505"/>
    </source>
</evidence>
<dbReference type="InterPro" id="IPR028973">
    <property type="entry name" value="PhnB-like"/>
</dbReference>
<dbReference type="Gene3D" id="3.30.720.110">
    <property type="match status" value="1"/>
</dbReference>